<accession>A0A0G8AWP8</accession>
<sequence>MKGWQGWSRGIRDRDHPMGITAQVPCLCYALFYPYCLEQPTHVTRNVAVSGWKKEGAGSGWAFTLGNRTGTAVWKGAVGSMGDGAIALTQARGALRLPLHGLITGESRMQVGCQKQVLGRPDERKDQQILSKRDAGSWSWNTASSRCHAGPAWLECNSSGR</sequence>
<dbReference type="EMBL" id="JYFQ01000066">
    <property type="protein sequence ID" value="KKZ13812.1"/>
    <property type="molecule type" value="Genomic_DNA"/>
</dbReference>
<name>A0A0G8AWP8_9SYNE</name>
<reference evidence="1 2" key="1">
    <citation type="submission" date="2015-02" db="EMBL/GenBank/DDBJ databases">
        <authorList>
            <person name="Slaby B."/>
            <person name="Hentschel U."/>
        </authorList>
    </citation>
    <scope>NUCLEOTIDE SEQUENCE [LARGE SCALE GENOMIC DNA]</scope>
    <source>
        <strain evidence="1">15L</strain>
    </source>
</reference>
<evidence type="ECO:0000313" key="1">
    <source>
        <dbReference type="EMBL" id="KKZ13812.1"/>
    </source>
</evidence>
<dbReference type="AlphaFoldDB" id="A0A0G8AWP8"/>
<dbReference type="Proteomes" id="UP000035037">
    <property type="component" value="Unassembled WGS sequence"/>
</dbReference>
<reference evidence="1 2" key="2">
    <citation type="submission" date="2015-05" db="EMBL/GenBank/DDBJ databases">
        <title>Lifestyle Evolution in Cyanobacterial Symbionts of Sponges.</title>
        <authorList>
            <person name="Burgsdorf I."/>
            <person name="Slaby B.M."/>
            <person name="Handley K.M."/>
            <person name="Haber M."/>
            <person name="Blom J."/>
            <person name="Marshall C.W."/>
            <person name="Gilbert J.A."/>
            <person name="Hentschel U."/>
            <person name="Steindler L."/>
        </authorList>
    </citation>
    <scope>NUCLEOTIDE SEQUENCE [LARGE SCALE GENOMIC DNA]</scope>
    <source>
        <strain evidence="1">15L</strain>
    </source>
</reference>
<protein>
    <submittedName>
        <fullName evidence="1">Uncharacterized protein</fullName>
    </submittedName>
</protein>
<dbReference type="PATRIC" id="fig|1608419.3.peg.2065"/>
<comment type="caution">
    <text evidence="1">The sequence shown here is derived from an EMBL/GenBank/DDBJ whole genome shotgun (WGS) entry which is preliminary data.</text>
</comment>
<evidence type="ECO:0000313" key="2">
    <source>
        <dbReference type="Proteomes" id="UP000035037"/>
    </source>
</evidence>
<gene>
    <name evidence="1" type="ORF">TQ37_03130</name>
</gene>
<organism evidence="1 2">
    <name type="scientific">Candidatus Synechococcus spongiarum 15L</name>
    <dbReference type="NCBI Taxonomy" id="1608419"/>
    <lineage>
        <taxon>Bacteria</taxon>
        <taxon>Bacillati</taxon>
        <taxon>Cyanobacteriota</taxon>
        <taxon>Cyanophyceae</taxon>
        <taxon>Synechococcales</taxon>
        <taxon>Synechococcaceae</taxon>
        <taxon>Synechococcus</taxon>
    </lineage>
</organism>
<proteinExistence type="predicted"/>